<evidence type="ECO:0000256" key="1">
    <source>
        <dbReference type="ARBA" id="ARBA00005953"/>
    </source>
</evidence>
<evidence type="ECO:0000313" key="4">
    <source>
        <dbReference type="Proteomes" id="UP000886874"/>
    </source>
</evidence>
<reference evidence="3" key="1">
    <citation type="submission" date="2020-10" db="EMBL/GenBank/DDBJ databases">
        <authorList>
            <person name="Gilroy R."/>
        </authorList>
    </citation>
    <scope>NUCLEOTIDE SEQUENCE</scope>
    <source>
        <strain evidence="3">ChiSjej2B20-13462</strain>
    </source>
</reference>
<accession>A0A9D0Z5Z6</accession>
<protein>
    <submittedName>
        <fullName evidence="3">Acyl-CoA thioesterase</fullName>
    </submittedName>
</protein>
<sequence length="141" mass="16814">MELHPYQRRVNYYETDQMSIVHHSNYIRWFEEARLDFLDQAGLNYRKMEATGIIVPVVDVSCRYHVSVRYDDVVDIYPKLVEYNGVKMTYRYEVRFHDTGVLAADGASSHCFLDEKRRPIILRRREPEIDARLRALVEKNT</sequence>
<dbReference type="PIRSF" id="PIRSF003230">
    <property type="entry name" value="YbgC"/>
    <property type="match status" value="1"/>
</dbReference>
<dbReference type="SUPFAM" id="SSF54637">
    <property type="entry name" value="Thioesterase/thiol ester dehydrase-isomerase"/>
    <property type="match status" value="1"/>
</dbReference>
<comment type="similarity">
    <text evidence="1">Belongs to the 4-hydroxybenzoyl-CoA thioesterase family.</text>
</comment>
<dbReference type="NCBIfam" id="TIGR00051">
    <property type="entry name" value="YbgC/FadM family acyl-CoA thioesterase"/>
    <property type="match status" value="1"/>
</dbReference>
<dbReference type="InterPro" id="IPR029069">
    <property type="entry name" value="HotDog_dom_sf"/>
</dbReference>
<dbReference type="Pfam" id="PF13279">
    <property type="entry name" value="4HBT_2"/>
    <property type="match status" value="1"/>
</dbReference>
<dbReference type="AlphaFoldDB" id="A0A9D0Z5Z6"/>
<comment type="caution">
    <text evidence="3">The sequence shown here is derived from an EMBL/GenBank/DDBJ whole genome shotgun (WGS) entry which is preliminary data.</text>
</comment>
<name>A0A9D0Z5Z6_9FIRM</name>
<dbReference type="Proteomes" id="UP000886874">
    <property type="component" value="Unassembled WGS sequence"/>
</dbReference>
<dbReference type="EMBL" id="DVFN01000084">
    <property type="protein sequence ID" value="HIQ69779.1"/>
    <property type="molecule type" value="Genomic_DNA"/>
</dbReference>
<dbReference type="InterPro" id="IPR050563">
    <property type="entry name" value="4-hydroxybenzoyl-CoA_TE"/>
</dbReference>
<proteinExistence type="inferred from homology"/>
<dbReference type="GO" id="GO:0047617">
    <property type="term" value="F:fatty acyl-CoA hydrolase activity"/>
    <property type="evidence" value="ECO:0007669"/>
    <property type="project" value="TreeGrafter"/>
</dbReference>
<gene>
    <name evidence="3" type="ORF">IAA67_05585</name>
</gene>
<evidence type="ECO:0000313" key="3">
    <source>
        <dbReference type="EMBL" id="HIQ69779.1"/>
    </source>
</evidence>
<dbReference type="CDD" id="cd00586">
    <property type="entry name" value="4HBT"/>
    <property type="match status" value="1"/>
</dbReference>
<evidence type="ECO:0000256" key="2">
    <source>
        <dbReference type="ARBA" id="ARBA00022801"/>
    </source>
</evidence>
<organism evidence="3 4">
    <name type="scientific">Candidatus Avoscillospira stercorigallinarum</name>
    <dbReference type="NCBI Taxonomy" id="2840708"/>
    <lineage>
        <taxon>Bacteria</taxon>
        <taxon>Bacillati</taxon>
        <taxon>Bacillota</taxon>
        <taxon>Clostridia</taxon>
        <taxon>Eubacteriales</taxon>
        <taxon>Oscillospiraceae</taxon>
        <taxon>Oscillospiraceae incertae sedis</taxon>
        <taxon>Candidatus Avoscillospira</taxon>
    </lineage>
</organism>
<reference evidence="3" key="2">
    <citation type="journal article" date="2021" name="PeerJ">
        <title>Extensive microbial diversity within the chicken gut microbiome revealed by metagenomics and culture.</title>
        <authorList>
            <person name="Gilroy R."/>
            <person name="Ravi A."/>
            <person name="Getino M."/>
            <person name="Pursley I."/>
            <person name="Horton D.L."/>
            <person name="Alikhan N.F."/>
            <person name="Baker D."/>
            <person name="Gharbi K."/>
            <person name="Hall N."/>
            <person name="Watson M."/>
            <person name="Adriaenssens E.M."/>
            <person name="Foster-Nyarko E."/>
            <person name="Jarju S."/>
            <person name="Secka A."/>
            <person name="Antonio M."/>
            <person name="Oren A."/>
            <person name="Chaudhuri R.R."/>
            <person name="La Ragione R."/>
            <person name="Hildebrand F."/>
            <person name="Pallen M.J."/>
        </authorList>
    </citation>
    <scope>NUCLEOTIDE SEQUENCE</scope>
    <source>
        <strain evidence="3">ChiSjej2B20-13462</strain>
    </source>
</reference>
<keyword evidence="2" id="KW-0378">Hydrolase</keyword>
<dbReference type="PANTHER" id="PTHR31793">
    <property type="entry name" value="4-HYDROXYBENZOYL-COA THIOESTERASE FAMILY MEMBER"/>
    <property type="match status" value="1"/>
</dbReference>
<dbReference type="PANTHER" id="PTHR31793:SF27">
    <property type="entry name" value="NOVEL THIOESTERASE SUPERFAMILY DOMAIN AND SAPOSIN A-TYPE DOMAIN CONTAINING PROTEIN (0610012H03RIK)"/>
    <property type="match status" value="1"/>
</dbReference>
<dbReference type="Gene3D" id="3.10.129.10">
    <property type="entry name" value="Hotdog Thioesterase"/>
    <property type="match status" value="1"/>
</dbReference>
<dbReference type="InterPro" id="IPR006684">
    <property type="entry name" value="YbgC/YbaW"/>
</dbReference>